<feature type="transmembrane region" description="Helical" evidence="1">
    <location>
        <begin position="6"/>
        <end position="26"/>
    </location>
</feature>
<gene>
    <name evidence="2" type="ORF">A7K69_11780</name>
</gene>
<reference evidence="3" key="1">
    <citation type="submission" date="2016-05" db="EMBL/GenBank/DDBJ databases">
        <authorList>
            <person name="Wang W."/>
            <person name="Zhu L."/>
        </authorList>
    </citation>
    <scope>NUCLEOTIDE SEQUENCE [LARGE SCALE GENOMIC DNA]</scope>
    <source>
        <strain evidence="3">W-2</strain>
    </source>
</reference>
<organism evidence="2 3">
    <name type="scientific">Parageobacillus thermoglucosidasius</name>
    <name type="common">Geobacillus thermoglucosidasius</name>
    <dbReference type="NCBI Taxonomy" id="1426"/>
    <lineage>
        <taxon>Bacteria</taxon>
        <taxon>Bacillati</taxon>
        <taxon>Bacillota</taxon>
        <taxon>Bacilli</taxon>
        <taxon>Bacillales</taxon>
        <taxon>Anoxybacillaceae</taxon>
        <taxon>Parageobacillus</taxon>
    </lineage>
</organism>
<dbReference type="Proteomes" id="UP000078290">
    <property type="component" value="Unassembled WGS sequence"/>
</dbReference>
<evidence type="ECO:0000313" key="2">
    <source>
        <dbReference type="EMBL" id="OAT72073.1"/>
    </source>
</evidence>
<feature type="transmembrane region" description="Helical" evidence="1">
    <location>
        <begin position="42"/>
        <end position="59"/>
    </location>
</feature>
<evidence type="ECO:0000313" key="3">
    <source>
        <dbReference type="Proteomes" id="UP000078290"/>
    </source>
</evidence>
<dbReference type="AlphaFoldDB" id="A0A1B7KPR7"/>
<keyword evidence="1" id="KW-0472">Membrane</keyword>
<comment type="caution">
    <text evidence="2">The sequence shown here is derived from an EMBL/GenBank/DDBJ whole genome shotgun (WGS) entry which is preliminary data.</text>
</comment>
<protein>
    <submittedName>
        <fullName evidence="2">Uncharacterized protein</fullName>
    </submittedName>
</protein>
<evidence type="ECO:0000256" key="1">
    <source>
        <dbReference type="SAM" id="Phobius"/>
    </source>
</evidence>
<dbReference type="Pfam" id="PF26302">
    <property type="entry name" value="YhzF"/>
    <property type="match status" value="1"/>
</dbReference>
<keyword evidence="1" id="KW-0812">Transmembrane</keyword>
<dbReference type="InterPro" id="IPR058724">
    <property type="entry name" value="YhzF"/>
</dbReference>
<name>A0A1B7KPR7_PARTM</name>
<keyword evidence="1" id="KW-1133">Transmembrane helix</keyword>
<dbReference type="EMBL" id="LXMA01000038">
    <property type="protein sequence ID" value="OAT72073.1"/>
    <property type="molecule type" value="Genomic_DNA"/>
</dbReference>
<proteinExistence type="predicted"/>
<sequence length="62" mass="7565">MIYMRSFFFIVSFVFFCLFIYTLFSLSKAKMYPPKKILQQRAFVYIGITFFCFATAWLLRYV</sequence>
<accession>A0A1B7KPR7</accession>